<dbReference type="Proteomes" id="UP001370758">
    <property type="component" value="Unassembled WGS sequence"/>
</dbReference>
<dbReference type="EMBL" id="JAVHJL010000013">
    <property type="protein sequence ID" value="KAK6495066.1"/>
    <property type="molecule type" value="Genomic_DNA"/>
</dbReference>
<sequence>MDRNATDIPQREGEKQQERARPTILDILNANLEPIYGEILSYLDLPDMLRLFATCKTIHNITYCLYDIDAQLRQFFPKDPTVFRQAMADNNLIVSGSVALKFFTRDKWPTKDLDVYTDSRASLKRTGDILKAQGYIFTPFAWHSKSIEASLANSVSSFQKRSMERFSEFPERQATLEEAYFSQAVQIQDVFRFENRARDLHIDIILTLGPSLQAILQGYYSTYIMNFFTYNRAYSLFPHHTVLQREGFRTVPDTPEKRAEAIEKYKNRGFKYLDYGRYHTCKMQCPLRPHRRVGDIFTWTIDLPINGIRLPTNPLPVENYTFRITAHESFLHTYSRAFNALPNIRIEANQYAHKGLEHLLLVDPAAVSPENSWHSFLTWMLNLVEKQQAKLDLKVADPWLQRDRIINADEKYADKEVAGYYKFWYHNIMPRENIWAGQYPTLQ</sequence>
<evidence type="ECO:0000313" key="2">
    <source>
        <dbReference type="Proteomes" id="UP001370758"/>
    </source>
</evidence>
<evidence type="ECO:0000313" key="1">
    <source>
        <dbReference type="EMBL" id="KAK6495066.1"/>
    </source>
</evidence>
<keyword evidence="2" id="KW-1185">Reference proteome</keyword>
<protein>
    <recommendedName>
        <fullName evidence="3">F-box domain-containing protein</fullName>
    </recommendedName>
</protein>
<reference evidence="1 2" key="1">
    <citation type="submission" date="2023-08" db="EMBL/GenBank/DDBJ databases">
        <authorList>
            <person name="Palmer J.M."/>
        </authorList>
    </citation>
    <scope>NUCLEOTIDE SEQUENCE [LARGE SCALE GENOMIC DNA]</scope>
    <source>
        <strain evidence="1 2">TWF481</strain>
    </source>
</reference>
<accession>A0AAV9VRT5</accession>
<gene>
    <name evidence="1" type="ORF">TWF481_003093</name>
</gene>
<dbReference type="CDD" id="cd09917">
    <property type="entry name" value="F-box_SF"/>
    <property type="match status" value="1"/>
</dbReference>
<comment type="caution">
    <text evidence="1">The sequence shown here is derived from an EMBL/GenBank/DDBJ whole genome shotgun (WGS) entry which is preliminary data.</text>
</comment>
<dbReference type="AlphaFoldDB" id="A0AAV9VRT5"/>
<proteinExistence type="predicted"/>
<organism evidence="1 2">
    <name type="scientific">Arthrobotrys musiformis</name>
    <dbReference type="NCBI Taxonomy" id="47236"/>
    <lineage>
        <taxon>Eukaryota</taxon>
        <taxon>Fungi</taxon>
        <taxon>Dikarya</taxon>
        <taxon>Ascomycota</taxon>
        <taxon>Pezizomycotina</taxon>
        <taxon>Orbiliomycetes</taxon>
        <taxon>Orbiliales</taxon>
        <taxon>Orbiliaceae</taxon>
        <taxon>Arthrobotrys</taxon>
    </lineage>
</organism>
<evidence type="ECO:0008006" key="3">
    <source>
        <dbReference type="Google" id="ProtNLM"/>
    </source>
</evidence>
<name>A0AAV9VRT5_9PEZI</name>